<dbReference type="AlphaFoldDB" id="A0A1M6SD56"/>
<evidence type="ECO:0000256" key="3">
    <source>
        <dbReference type="ARBA" id="ARBA00023136"/>
    </source>
</evidence>
<reference evidence="6 7" key="1">
    <citation type="submission" date="2016-11" db="EMBL/GenBank/DDBJ databases">
        <authorList>
            <person name="Jaros S."/>
            <person name="Januszkiewicz K."/>
            <person name="Wedrychowicz H."/>
        </authorList>
    </citation>
    <scope>NUCLEOTIDE SEQUENCE [LARGE SCALE GENOMIC DNA]</scope>
    <source>
        <strain evidence="6 7">DSM 15212</strain>
    </source>
</reference>
<keyword evidence="3" id="KW-0472">Membrane</keyword>
<name>A0A1M6SD56_PARC5</name>
<evidence type="ECO:0000256" key="5">
    <source>
        <dbReference type="ARBA" id="ARBA00023288"/>
    </source>
</evidence>
<keyword evidence="1" id="KW-1003">Cell membrane</keyword>
<dbReference type="SUPFAM" id="SSF53850">
    <property type="entry name" value="Periplasmic binding protein-like II"/>
    <property type="match status" value="1"/>
</dbReference>
<proteinExistence type="predicted"/>
<keyword evidence="4" id="KW-0564">Palmitate</keyword>
<dbReference type="Gene3D" id="2.120.10.30">
    <property type="entry name" value="TolB, C-terminal domain"/>
    <property type="match status" value="1"/>
</dbReference>
<dbReference type="Pfam" id="PF01547">
    <property type="entry name" value="SBP_bac_1"/>
    <property type="match status" value="1"/>
</dbReference>
<evidence type="ECO:0000256" key="4">
    <source>
        <dbReference type="ARBA" id="ARBA00023139"/>
    </source>
</evidence>
<organism evidence="6 7">
    <name type="scientific">Paramaledivibacter caminithermalis (strain DSM 15212 / CIP 107654 / DViRD3)</name>
    <name type="common">Clostridium caminithermale</name>
    <dbReference type="NCBI Taxonomy" id="1121301"/>
    <lineage>
        <taxon>Bacteria</taxon>
        <taxon>Bacillati</taxon>
        <taxon>Bacillota</taxon>
        <taxon>Clostridia</taxon>
        <taxon>Peptostreptococcales</taxon>
        <taxon>Caminicellaceae</taxon>
        <taxon>Paramaledivibacter</taxon>
    </lineage>
</organism>
<dbReference type="OrthoDB" id="383937at2"/>
<accession>A0A1M6SD56</accession>
<dbReference type="RefSeq" id="WP_073152520.1">
    <property type="nucleotide sequence ID" value="NZ_FRAG01000059.1"/>
</dbReference>
<sequence>MTRKITVIAIAFFLLVNFFGCSSNQELISGKPEAENGVYYNEKIISEKLYSNDYITGYLSSKRNMVIFVKDEKPKYIMLDEEGNKIREISCGFKGKGNIFTLDKNDNLYVLVHQYEKDENNIVTEVTRQLIVYDTEGKKIIKGTPLKIKTEGDEAFREAVAKGIYVNSKKDIYILNLNGNIQIINENGKILKNIDTSLYQAIAIDENDNLITVKSQEKTIEKIDAKNGKKIWHMTLDKKDMPREIIYDKNSKAIYGMNDNGIIKYDIDGNVAKRIVDFNNYSIHDFGTYIVDFEIDSSENIYCFVADDGNKDMEKGYIGRIYKYEKTDKMVEDKKEDKKQIIFSVNTPSNYFSIVARMFEKEHPDIKIIVDNSNTSDYLEYRNKLNATILAGKGPDIICSSSLSFKDYIEKNALININEIIEKDKNFNKEDYNTAVLNAMEYKDGLYLMPINYDLNVMIANEKILKEKGIHIDDKNWTWTDFHNIAKKVCESLKENDQKYYAFPKMNKYTSFFYQMVVSDIDYYLGVNDKKVKFNTQEFIDILNLCKNIKTSNLAHPQIGYEEFPESPSRENIAFFLNQTISQYEDILGFNNVFNSDWKILSMPKGEHDKTTKIYGNFCGINSNSKYKDEAWEFIKFLLSEKIQAFNNPLNGIDGIPMNNKARKILALSTIEDQKKYKQNKPERFMEKNLYLITAADINTIDSIANNIGKYSYNRTDKEITKIIGEQLDLFLEDEISAEETAKRIQNKIEIMINE</sequence>
<dbReference type="SUPFAM" id="SSF63829">
    <property type="entry name" value="Calcium-dependent phosphotriesterase"/>
    <property type="match status" value="1"/>
</dbReference>
<dbReference type="STRING" id="1121301.SAMN02745912_03277"/>
<keyword evidence="5" id="KW-0449">Lipoprotein</keyword>
<evidence type="ECO:0000256" key="2">
    <source>
        <dbReference type="ARBA" id="ARBA00022729"/>
    </source>
</evidence>
<gene>
    <name evidence="6" type="ORF">SAMN02745912_03277</name>
</gene>
<dbReference type="PANTHER" id="PTHR43649:SF33">
    <property type="entry name" value="POLYGALACTURONAN_RHAMNOGALACTURONAN-BINDING PROTEIN YTCQ"/>
    <property type="match status" value="1"/>
</dbReference>
<dbReference type="Gene3D" id="3.40.190.10">
    <property type="entry name" value="Periplasmic binding protein-like II"/>
    <property type="match status" value="1"/>
</dbReference>
<evidence type="ECO:0000313" key="6">
    <source>
        <dbReference type="EMBL" id="SHK42673.1"/>
    </source>
</evidence>
<dbReference type="PANTHER" id="PTHR43649">
    <property type="entry name" value="ARABINOSE-BINDING PROTEIN-RELATED"/>
    <property type="match status" value="1"/>
</dbReference>
<dbReference type="InterPro" id="IPR006059">
    <property type="entry name" value="SBP"/>
</dbReference>
<dbReference type="InterPro" id="IPR050490">
    <property type="entry name" value="Bact_solute-bd_prot1"/>
</dbReference>
<evidence type="ECO:0000313" key="7">
    <source>
        <dbReference type="Proteomes" id="UP000184465"/>
    </source>
</evidence>
<evidence type="ECO:0000256" key="1">
    <source>
        <dbReference type="ARBA" id="ARBA00022475"/>
    </source>
</evidence>
<protein>
    <submittedName>
        <fullName evidence="6">ABC-type glycerol-3-phosphate transport system, substrate-binding protein</fullName>
    </submittedName>
</protein>
<dbReference type="Proteomes" id="UP000184465">
    <property type="component" value="Unassembled WGS sequence"/>
</dbReference>
<dbReference type="EMBL" id="FRAG01000059">
    <property type="protein sequence ID" value="SHK42673.1"/>
    <property type="molecule type" value="Genomic_DNA"/>
</dbReference>
<keyword evidence="7" id="KW-1185">Reference proteome</keyword>
<dbReference type="InterPro" id="IPR011042">
    <property type="entry name" value="6-blade_b-propeller_TolB-like"/>
</dbReference>
<keyword evidence="2" id="KW-0732">Signal</keyword>